<evidence type="ECO:0000313" key="5">
    <source>
        <dbReference type="Proteomes" id="UP000199062"/>
    </source>
</evidence>
<feature type="domain" description="SHOCT" evidence="3">
    <location>
        <begin position="102"/>
        <end position="128"/>
    </location>
</feature>
<dbReference type="EMBL" id="FOZK01000003">
    <property type="protein sequence ID" value="SFS05517.1"/>
    <property type="molecule type" value="Genomic_DNA"/>
</dbReference>
<evidence type="ECO:0000313" key="4">
    <source>
        <dbReference type="EMBL" id="SFS05517.1"/>
    </source>
</evidence>
<protein>
    <submittedName>
        <fullName evidence="4">Short C-terminal domain-containing protein</fullName>
    </submittedName>
</protein>
<keyword evidence="2" id="KW-1133">Transmembrane helix</keyword>
<proteinExistence type="predicted"/>
<keyword evidence="2" id="KW-0472">Membrane</keyword>
<feature type="region of interest" description="Disordered" evidence="1">
    <location>
        <begin position="77"/>
        <end position="103"/>
    </location>
</feature>
<evidence type="ECO:0000256" key="2">
    <source>
        <dbReference type="SAM" id="Phobius"/>
    </source>
</evidence>
<gene>
    <name evidence="4" type="ORF">SAMN05216559_2869</name>
</gene>
<dbReference type="RefSeq" id="WP_089817238.1">
    <property type="nucleotide sequence ID" value="NZ_FOZK01000003.1"/>
</dbReference>
<accession>A0A1I6LPT6</accession>
<sequence>MRRIVERYGPSSPRGRAVASAVFGSIGFTALFVVLAHLFAVQFQFTESASFLLALTVGLAFTTLAYWEADAVVGRAEAAPEHPRESAREIGYGQASADGDADPVADLQHRYARGELSTEEFEERVERLVETDTRVEESDVRDLELDRA</sequence>
<keyword evidence="2" id="KW-0812">Transmembrane</keyword>
<dbReference type="Pfam" id="PF09851">
    <property type="entry name" value="SHOCT"/>
    <property type="match status" value="1"/>
</dbReference>
<keyword evidence="5" id="KW-1185">Reference proteome</keyword>
<dbReference type="Proteomes" id="UP000199062">
    <property type="component" value="Unassembled WGS sequence"/>
</dbReference>
<evidence type="ECO:0000256" key="1">
    <source>
        <dbReference type="SAM" id="MobiDB-lite"/>
    </source>
</evidence>
<dbReference type="STRING" id="767519.SAMN05216559_2869"/>
<feature type="region of interest" description="Disordered" evidence="1">
    <location>
        <begin position="127"/>
        <end position="148"/>
    </location>
</feature>
<feature type="transmembrane region" description="Helical" evidence="2">
    <location>
        <begin position="49"/>
        <end position="67"/>
    </location>
</feature>
<name>A0A1I6LPT6_9EURY</name>
<feature type="transmembrane region" description="Helical" evidence="2">
    <location>
        <begin position="21"/>
        <end position="43"/>
    </location>
</feature>
<reference evidence="4 5" key="1">
    <citation type="submission" date="2016-10" db="EMBL/GenBank/DDBJ databases">
        <authorList>
            <person name="de Groot N.N."/>
        </authorList>
    </citation>
    <scope>NUCLEOTIDE SEQUENCE [LARGE SCALE GENOMIC DNA]</scope>
    <source>
        <strain evidence="4 5">CGMCC 1.10457</strain>
    </source>
</reference>
<dbReference type="InterPro" id="IPR018649">
    <property type="entry name" value="SHOCT"/>
</dbReference>
<dbReference type="AlphaFoldDB" id="A0A1I6LPT6"/>
<evidence type="ECO:0000259" key="3">
    <source>
        <dbReference type="Pfam" id="PF09851"/>
    </source>
</evidence>
<organism evidence="4 5">
    <name type="scientific">Halomicrobium zhouii</name>
    <dbReference type="NCBI Taxonomy" id="767519"/>
    <lineage>
        <taxon>Archaea</taxon>
        <taxon>Methanobacteriati</taxon>
        <taxon>Methanobacteriota</taxon>
        <taxon>Stenosarchaea group</taxon>
        <taxon>Halobacteria</taxon>
        <taxon>Halobacteriales</taxon>
        <taxon>Haloarculaceae</taxon>
        <taxon>Halomicrobium</taxon>
    </lineage>
</organism>
<feature type="compositionally biased region" description="Basic and acidic residues" evidence="1">
    <location>
        <begin position="78"/>
        <end position="88"/>
    </location>
</feature>